<dbReference type="AlphaFoldDB" id="A0AAN6Y2B2"/>
<dbReference type="SUPFAM" id="SSF55729">
    <property type="entry name" value="Acyl-CoA N-acyltransferases (Nat)"/>
    <property type="match status" value="1"/>
</dbReference>
<evidence type="ECO:0000313" key="3">
    <source>
        <dbReference type="Proteomes" id="UP001301769"/>
    </source>
</evidence>
<evidence type="ECO:0000313" key="2">
    <source>
        <dbReference type="EMBL" id="KAK4210913.1"/>
    </source>
</evidence>
<name>A0AAN6Y2B2_9PEZI</name>
<organism evidence="2 3">
    <name type="scientific">Rhypophila decipiens</name>
    <dbReference type="NCBI Taxonomy" id="261697"/>
    <lineage>
        <taxon>Eukaryota</taxon>
        <taxon>Fungi</taxon>
        <taxon>Dikarya</taxon>
        <taxon>Ascomycota</taxon>
        <taxon>Pezizomycotina</taxon>
        <taxon>Sordariomycetes</taxon>
        <taxon>Sordariomycetidae</taxon>
        <taxon>Sordariales</taxon>
        <taxon>Naviculisporaceae</taxon>
        <taxon>Rhypophila</taxon>
    </lineage>
</organism>
<dbReference type="Proteomes" id="UP001301769">
    <property type="component" value="Unassembled WGS sequence"/>
</dbReference>
<evidence type="ECO:0000256" key="1">
    <source>
        <dbReference type="SAM" id="MobiDB-lite"/>
    </source>
</evidence>
<accession>A0AAN6Y2B2</accession>
<dbReference type="Gene3D" id="3.40.630.30">
    <property type="match status" value="1"/>
</dbReference>
<proteinExistence type="predicted"/>
<reference evidence="2" key="1">
    <citation type="journal article" date="2023" name="Mol. Phylogenet. Evol.">
        <title>Genome-scale phylogeny and comparative genomics of the fungal order Sordariales.</title>
        <authorList>
            <person name="Hensen N."/>
            <person name="Bonometti L."/>
            <person name="Westerberg I."/>
            <person name="Brannstrom I.O."/>
            <person name="Guillou S."/>
            <person name="Cros-Aarteil S."/>
            <person name="Calhoun S."/>
            <person name="Haridas S."/>
            <person name="Kuo A."/>
            <person name="Mondo S."/>
            <person name="Pangilinan J."/>
            <person name="Riley R."/>
            <person name="LaButti K."/>
            <person name="Andreopoulos B."/>
            <person name="Lipzen A."/>
            <person name="Chen C."/>
            <person name="Yan M."/>
            <person name="Daum C."/>
            <person name="Ng V."/>
            <person name="Clum A."/>
            <person name="Steindorff A."/>
            <person name="Ohm R.A."/>
            <person name="Martin F."/>
            <person name="Silar P."/>
            <person name="Natvig D.O."/>
            <person name="Lalanne C."/>
            <person name="Gautier V."/>
            <person name="Ament-Velasquez S.L."/>
            <person name="Kruys A."/>
            <person name="Hutchinson M.I."/>
            <person name="Powell A.J."/>
            <person name="Barry K."/>
            <person name="Miller A.N."/>
            <person name="Grigoriev I.V."/>
            <person name="Debuchy R."/>
            <person name="Gladieux P."/>
            <person name="Hiltunen Thoren M."/>
            <person name="Johannesson H."/>
        </authorList>
    </citation>
    <scope>NUCLEOTIDE SEQUENCE</scope>
    <source>
        <strain evidence="2">PSN293</strain>
    </source>
</reference>
<gene>
    <name evidence="2" type="ORF">QBC37DRAFT_485044</name>
</gene>
<dbReference type="InterPro" id="IPR016181">
    <property type="entry name" value="Acyl_CoA_acyltransferase"/>
</dbReference>
<dbReference type="EMBL" id="MU858162">
    <property type="protein sequence ID" value="KAK4210913.1"/>
    <property type="molecule type" value="Genomic_DNA"/>
</dbReference>
<dbReference type="InterPro" id="IPR051908">
    <property type="entry name" value="Ribosomal_N-acetyltransferase"/>
</dbReference>
<comment type="caution">
    <text evidence="2">The sequence shown here is derived from an EMBL/GenBank/DDBJ whole genome shotgun (WGS) entry which is preliminary data.</text>
</comment>
<dbReference type="GO" id="GO:1990189">
    <property type="term" value="F:protein N-terminal-serine acetyltransferase activity"/>
    <property type="evidence" value="ECO:0007669"/>
    <property type="project" value="TreeGrafter"/>
</dbReference>
<dbReference type="GO" id="GO:0008999">
    <property type="term" value="F:protein-N-terminal-alanine acetyltransferase activity"/>
    <property type="evidence" value="ECO:0007669"/>
    <property type="project" value="TreeGrafter"/>
</dbReference>
<dbReference type="PANTHER" id="PTHR43441:SF5">
    <property type="entry name" value="FAMILY ACETYLTRANSFERASE, PUTATIVE-RELATED"/>
    <property type="match status" value="1"/>
</dbReference>
<reference evidence="2" key="2">
    <citation type="submission" date="2023-05" db="EMBL/GenBank/DDBJ databases">
        <authorList>
            <consortium name="Lawrence Berkeley National Laboratory"/>
            <person name="Steindorff A."/>
            <person name="Hensen N."/>
            <person name="Bonometti L."/>
            <person name="Westerberg I."/>
            <person name="Brannstrom I.O."/>
            <person name="Guillou S."/>
            <person name="Cros-Aarteil S."/>
            <person name="Calhoun S."/>
            <person name="Haridas S."/>
            <person name="Kuo A."/>
            <person name="Mondo S."/>
            <person name="Pangilinan J."/>
            <person name="Riley R."/>
            <person name="Labutti K."/>
            <person name="Andreopoulos B."/>
            <person name="Lipzen A."/>
            <person name="Chen C."/>
            <person name="Yanf M."/>
            <person name="Daum C."/>
            <person name="Ng V."/>
            <person name="Clum A."/>
            <person name="Ohm R."/>
            <person name="Martin F."/>
            <person name="Silar P."/>
            <person name="Natvig D."/>
            <person name="Lalanne C."/>
            <person name="Gautier V."/>
            <person name="Ament-Velasquez S.L."/>
            <person name="Kruys A."/>
            <person name="Hutchinson M.I."/>
            <person name="Powell A.J."/>
            <person name="Barry K."/>
            <person name="Miller A.N."/>
            <person name="Grigoriev I.V."/>
            <person name="Debuchy R."/>
            <person name="Gladieux P."/>
            <person name="Thoren M.H."/>
            <person name="Johannesson H."/>
        </authorList>
    </citation>
    <scope>NUCLEOTIDE SEQUENCE</scope>
    <source>
        <strain evidence="2">PSN293</strain>
    </source>
</reference>
<sequence length="342" mass="37744">MDSNLNLNFSLPIDLSHLENDRLRLVHLEENLPEWAATYVADANLHPQVYTYLTYGPFASAEEYITHYDDTSRSNPDEILLAILLKAGSIIRRKSSRAPRVRASEQTDTVLIETTIETETFAGIAGIVAQPRNLIADIGQLLLTPYHRTWVGTETNALLLHHLLDPPCPTFSQASDMPGPGSRPKHDEQLQAGLTGGLGLRRVQWQANASNQASVNAALRLGFKLEGIMRWAAVLPWGKQGDHGWRMTSLERGNARIGDRNEKVAYGSVTSYGQEEDDRGQQDKGGNGVDDPDGERSLLPHGWDHGRAGQHGPGRHTAMLAICWDDWLLGGAREKLDALVGR</sequence>
<keyword evidence="3" id="KW-1185">Reference proteome</keyword>
<feature type="region of interest" description="Disordered" evidence="1">
    <location>
        <begin position="270"/>
        <end position="312"/>
    </location>
</feature>
<protein>
    <submittedName>
        <fullName evidence="2">GNAT family acetyltransferase</fullName>
    </submittedName>
</protein>
<feature type="compositionally biased region" description="Basic and acidic residues" evidence="1">
    <location>
        <begin position="294"/>
        <end position="307"/>
    </location>
</feature>
<dbReference type="PANTHER" id="PTHR43441">
    <property type="entry name" value="RIBOSOMAL-PROTEIN-SERINE ACETYLTRANSFERASE"/>
    <property type="match status" value="1"/>
</dbReference>